<evidence type="ECO:0000313" key="1">
    <source>
        <dbReference type="EMBL" id="WAJ28379.1"/>
    </source>
</evidence>
<organism evidence="1 2">
    <name type="scientific">Antarcticirhabdus aurantiaca</name>
    <dbReference type="NCBI Taxonomy" id="2606717"/>
    <lineage>
        <taxon>Bacteria</taxon>
        <taxon>Pseudomonadati</taxon>
        <taxon>Pseudomonadota</taxon>
        <taxon>Alphaproteobacteria</taxon>
        <taxon>Hyphomicrobiales</taxon>
        <taxon>Aurantimonadaceae</taxon>
        <taxon>Antarcticirhabdus</taxon>
    </lineage>
</organism>
<reference evidence="1" key="1">
    <citation type="submission" date="2022-11" db="EMBL/GenBank/DDBJ databases">
        <title>beta-Carotene-producing bacterium, Jeongeuplla avenae sp. nov., alleviates the salt stress of Arabidopsis seedlings.</title>
        <authorList>
            <person name="Jiang L."/>
            <person name="Lee J."/>
        </authorList>
    </citation>
    <scope>NUCLEOTIDE SEQUENCE</scope>
    <source>
        <strain evidence="1">DY_R2A_6</strain>
    </source>
</reference>
<dbReference type="Proteomes" id="UP001163223">
    <property type="component" value="Chromosome"/>
</dbReference>
<name>A0ACD4NND3_9HYPH</name>
<accession>A0ACD4NND3</accession>
<dbReference type="EMBL" id="CP113520">
    <property type="protein sequence ID" value="WAJ28379.1"/>
    <property type="molecule type" value="Genomic_DNA"/>
</dbReference>
<evidence type="ECO:0000313" key="2">
    <source>
        <dbReference type="Proteomes" id="UP001163223"/>
    </source>
</evidence>
<protein>
    <submittedName>
        <fullName evidence="1">Branched-chain amino acid ABC transporter permease</fullName>
    </submittedName>
</protein>
<sequence>MLLSTLVFGVVLGGTYALVALGLTIQYGVARIMNLSFGEVVMFGAFATFVLFTGASLSPVLGLFVVVPLAFAISWILYTVLMRPLVKRARHPERVEIDSILVTFGLLFLFQGLFTQAFGSGYTGYGWLQAPVEILGARVASGRVLGLGLACLIGLGLWAATTRTRWGLTMRAVATRPAFAALVGIDENRVARQAFALGGAIAGAGGAILSMYQPVTPIDGGFLTMKALVIVIMGGIGNMGGALAAGLIIGIVEALVSYAVDPGLTLAATYAIFLAVLLWRPKGLFA</sequence>
<keyword evidence="2" id="KW-1185">Reference proteome</keyword>
<gene>
    <name evidence="1" type="ORF">OXU80_26815</name>
</gene>
<proteinExistence type="predicted"/>